<proteinExistence type="predicted"/>
<evidence type="ECO:0000313" key="3">
    <source>
        <dbReference type="Proteomes" id="UP000263900"/>
    </source>
</evidence>
<organism evidence="2 3">
    <name type="scientific">Paraflavitalea soli</name>
    <dbReference type="NCBI Taxonomy" id="2315862"/>
    <lineage>
        <taxon>Bacteria</taxon>
        <taxon>Pseudomonadati</taxon>
        <taxon>Bacteroidota</taxon>
        <taxon>Chitinophagia</taxon>
        <taxon>Chitinophagales</taxon>
        <taxon>Chitinophagaceae</taxon>
        <taxon>Paraflavitalea</taxon>
    </lineage>
</organism>
<dbReference type="RefSeq" id="WP_119050267.1">
    <property type="nucleotide sequence ID" value="NZ_CP032157.1"/>
</dbReference>
<accession>A0A3B7MMX3</accession>
<dbReference type="OrthoDB" id="931771at2"/>
<protein>
    <submittedName>
        <fullName evidence="2">Uncharacterized protein</fullName>
    </submittedName>
</protein>
<dbReference type="Proteomes" id="UP000263900">
    <property type="component" value="Chromosome"/>
</dbReference>
<evidence type="ECO:0000313" key="2">
    <source>
        <dbReference type="EMBL" id="AXY74380.1"/>
    </source>
</evidence>
<keyword evidence="3" id="KW-1185">Reference proteome</keyword>
<dbReference type="EMBL" id="CP032157">
    <property type="protein sequence ID" value="AXY74380.1"/>
    <property type="molecule type" value="Genomic_DNA"/>
</dbReference>
<gene>
    <name evidence="2" type="ORF">D3H65_10495</name>
</gene>
<feature type="signal peptide" evidence="1">
    <location>
        <begin position="1"/>
        <end position="20"/>
    </location>
</feature>
<feature type="chain" id="PRO_5017736977" evidence="1">
    <location>
        <begin position="21"/>
        <end position="292"/>
    </location>
</feature>
<dbReference type="KEGG" id="pseg:D3H65_10495"/>
<evidence type="ECO:0000256" key="1">
    <source>
        <dbReference type="SAM" id="SignalP"/>
    </source>
</evidence>
<dbReference type="AlphaFoldDB" id="A0A3B7MMX3"/>
<keyword evidence="1" id="KW-0732">Signal</keyword>
<reference evidence="2 3" key="1">
    <citation type="submission" date="2018-09" db="EMBL/GenBank/DDBJ databases">
        <title>Genome sequencing of strain 6GH32-13.</title>
        <authorList>
            <person name="Weon H.-Y."/>
            <person name="Heo J."/>
            <person name="Kwon S.-W."/>
        </authorList>
    </citation>
    <scope>NUCLEOTIDE SEQUENCE [LARGE SCALE GENOMIC DNA]</scope>
    <source>
        <strain evidence="2 3">5GH32-13</strain>
    </source>
</reference>
<sequence>MKLFLAIIALLMMSMTGHRSSVDMQISQSWSVDSLGACQGAFWQNGRLFLYGDREIGMIREYKMDHDSILYVNKEYKLTLNDTDVINHPTGIAAHAKLPIFIGNSIRLNKEGTLWKAMIYCVNWEGLLKTGTLDGNLLNTIEDDACIQGTRPEYVPYNGKWYVATADYGGKANEVRLYDPALLQHAKKTSEKGILVKKFTCSPWVQNLHWIPGKNMLVLIQNQIEGRKWRFTFLDLEKSLAAGTEQVIKVVDINERSDELEGFTFLNNTLQGIAVSSSRKNNVNRMDVRWGN</sequence>
<name>A0A3B7MMX3_9BACT</name>
<dbReference type="SUPFAM" id="SSF101908">
    <property type="entry name" value="Putative isomerase YbhE"/>
    <property type="match status" value="1"/>
</dbReference>